<dbReference type="Pfam" id="PF07147">
    <property type="entry name" value="PDCD9"/>
    <property type="match status" value="1"/>
</dbReference>
<evidence type="ECO:0000256" key="3">
    <source>
        <dbReference type="ARBA" id="ARBA00023128"/>
    </source>
</evidence>
<keyword evidence="2" id="KW-0689">Ribosomal protein</keyword>
<dbReference type="PhylomeDB" id="B4MGD3"/>
<dbReference type="GO" id="GO:0003735">
    <property type="term" value="F:structural constituent of ribosome"/>
    <property type="evidence" value="ECO:0007669"/>
    <property type="project" value="InterPro"/>
</dbReference>
<dbReference type="EMBL" id="CH940672">
    <property type="protein sequence ID" value="EDW57456.1"/>
    <property type="molecule type" value="Genomic_DNA"/>
</dbReference>
<dbReference type="SMR" id="B4MGD3"/>
<evidence type="ECO:0000256" key="5">
    <source>
        <dbReference type="SAM" id="MobiDB-lite"/>
    </source>
</evidence>
<dbReference type="OrthoDB" id="6041973at2759"/>
<dbReference type="GO" id="GO:0006412">
    <property type="term" value="P:translation"/>
    <property type="evidence" value="ECO:0007669"/>
    <property type="project" value="InterPro"/>
</dbReference>
<sequence>MLTLRRGEQLRARLNAACRRYLAIKAEPKAVTVAESEYSAEPEYPAIRDMSFKGRKLQSAAEWHEEIRQVPTVEEKMIKINMPRYYGYKVVDLNDTKVPFNALPLTQHYTRTVLEELPPKQAEPGEEKVDLDATVKVARNDIIEALEFAHDCYKHQLTLLDTPPDAVTREQQLTQIIVEQINRSALQVLSAEYPHLNEVEIDYNPRHEAFWAVGGVDPPKNVVKSKKGRDWQKADAYDSVDRLVQYTGEPYLALRHRHQLPTWKTPEESENLTLANQLPRYKHDARTLGYSTKYQHAINVPGYWPSVNAPNFGMLSFQSRAHLQLRPQACGERDQLEALHALGIQSSYAWLLAQANYNGFNTYNELTYPLNTQTVITNGREWSFYEYQLNTLLVHGPHVDSNARVNFCRGTAPQPLYAEISPEGKCVDFNDGTLRQLLTLYINAPSIQRTPDELMPYVSGPTLRRAADYENPEQREFLERTFKHLASKRPRHLELPEIYMWEKLYKIDNRTRAMEARRRFFERDINPWKRTLDQHDKEYVPRALRPGGRKNREERFKKTYYP</sequence>
<accession>B4MGD3</accession>
<organism evidence="6 7">
    <name type="scientific">Drosophila virilis</name>
    <name type="common">Fruit fly</name>
    <dbReference type="NCBI Taxonomy" id="7244"/>
    <lineage>
        <taxon>Eukaryota</taxon>
        <taxon>Metazoa</taxon>
        <taxon>Ecdysozoa</taxon>
        <taxon>Arthropoda</taxon>
        <taxon>Hexapoda</taxon>
        <taxon>Insecta</taxon>
        <taxon>Pterygota</taxon>
        <taxon>Neoptera</taxon>
        <taxon>Endopterygota</taxon>
        <taxon>Diptera</taxon>
        <taxon>Brachycera</taxon>
        <taxon>Muscomorpha</taxon>
        <taxon>Ephydroidea</taxon>
        <taxon>Drosophilidae</taxon>
        <taxon>Drosophila</taxon>
    </lineage>
</organism>
<reference evidence="6 7" key="1">
    <citation type="journal article" date="2007" name="Nature">
        <title>Evolution of genes and genomes on the Drosophila phylogeny.</title>
        <authorList>
            <consortium name="Drosophila 12 Genomes Consortium"/>
            <person name="Clark A.G."/>
            <person name="Eisen M.B."/>
            <person name="Smith D.R."/>
            <person name="Bergman C.M."/>
            <person name="Oliver B."/>
            <person name="Markow T.A."/>
            <person name="Kaufman T.C."/>
            <person name="Kellis M."/>
            <person name="Gelbart W."/>
            <person name="Iyer V.N."/>
            <person name="Pollard D.A."/>
            <person name="Sackton T.B."/>
            <person name="Larracuente A.M."/>
            <person name="Singh N.D."/>
            <person name="Abad J.P."/>
            <person name="Abt D.N."/>
            <person name="Adryan B."/>
            <person name="Aguade M."/>
            <person name="Akashi H."/>
            <person name="Anderson W.W."/>
            <person name="Aquadro C.F."/>
            <person name="Ardell D.H."/>
            <person name="Arguello R."/>
            <person name="Artieri C.G."/>
            <person name="Barbash D.A."/>
            <person name="Barker D."/>
            <person name="Barsanti P."/>
            <person name="Batterham P."/>
            <person name="Batzoglou S."/>
            <person name="Begun D."/>
            <person name="Bhutkar A."/>
            <person name="Blanco E."/>
            <person name="Bosak S.A."/>
            <person name="Bradley R.K."/>
            <person name="Brand A.D."/>
            <person name="Brent M.R."/>
            <person name="Brooks A.N."/>
            <person name="Brown R.H."/>
            <person name="Butlin R.K."/>
            <person name="Caggese C."/>
            <person name="Calvi B.R."/>
            <person name="Bernardo de Carvalho A."/>
            <person name="Caspi A."/>
            <person name="Castrezana S."/>
            <person name="Celniker S.E."/>
            <person name="Chang J.L."/>
            <person name="Chapple C."/>
            <person name="Chatterji S."/>
            <person name="Chinwalla A."/>
            <person name="Civetta A."/>
            <person name="Clifton S.W."/>
            <person name="Comeron J.M."/>
            <person name="Costello J.C."/>
            <person name="Coyne J.A."/>
            <person name="Daub J."/>
            <person name="David R.G."/>
            <person name="Delcher A.L."/>
            <person name="Delehaunty K."/>
            <person name="Do C.B."/>
            <person name="Ebling H."/>
            <person name="Edwards K."/>
            <person name="Eickbush T."/>
            <person name="Evans J.D."/>
            <person name="Filipski A."/>
            <person name="Findeiss S."/>
            <person name="Freyhult E."/>
            <person name="Fulton L."/>
            <person name="Fulton R."/>
            <person name="Garcia A.C."/>
            <person name="Gardiner A."/>
            <person name="Garfield D.A."/>
            <person name="Garvin B.E."/>
            <person name="Gibson G."/>
            <person name="Gilbert D."/>
            <person name="Gnerre S."/>
            <person name="Godfrey J."/>
            <person name="Good R."/>
            <person name="Gotea V."/>
            <person name="Gravely B."/>
            <person name="Greenberg A.J."/>
            <person name="Griffiths-Jones S."/>
            <person name="Gross S."/>
            <person name="Guigo R."/>
            <person name="Gustafson E.A."/>
            <person name="Haerty W."/>
            <person name="Hahn M.W."/>
            <person name="Halligan D.L."/>
            <person name="Halpern A.L."/>
            <person name="Halter G.M."/>
            <person name="Han M.V."/>
            <person name="Heger A."/>
            <person name="Hillier L."/>
            <person name="Hinrichs A.S."/>
            <person name="Holmes I."/>
            <person name="Hoskins R.A."/>
            <person name="Hubisz M.J."/>
            <person name="Hultmark D."/>
            <person name="Huntley M.A."/>
            <person name="Jaffe D.B."/>
            <person name="Jagadeeshan S."/>
            <person name="Jeck W.R."/>
            <person name="Johnson J."/>
            <person name="Jones C.D."/>
            <person name="Jordan W.C."/>
            <person name="Karpen G.H."/>
            <person name="Kataoka E."/>
            <person name="Keightley P.D."/>
            <person name="Kheradpour P."/>
            <person name="Kirkness E.F."/>
            <person name="Koerich L.B."/>
            <person name="Kristiansen K."/>
            <person name="Kudrna D."/>
            <person name="Kulathinal R.J."/>
            <person name="Kumar S."/>
            <person name="Kwok R."/>
            <person name="Lander E."/>
            <person name="Langley C.H."/>
            <person name="Lapoint R."/>
            <person name="Lazzaro B.P."/>
            <person name="Lee S.J."/>
            <person name="Levesque L."/>
            <person name="Li R."/>
            <person name="Lin C.F."/>
            <person name="Lin M.F."/>
            <person name="Lindblad-Toh K."/>
            <person name="Llopart A."/>
            <person name="Long M."/>
            <person name="Low L."/>
            <person name="Lozovsky E."/>
            <person name="Lu J."/>
            <person name="Luo M."/>
            <person name="Machado C.A."/>
            <person name="Makalowski W."/>
            <person name="Marzo M."/>
            <person name="Matsuda M."/>
            <person name="Matzkin L."/>
            <person name="McAllister B."/>
            <person name="McBride C.S."/>
            <person name="McKernan B."/>
            <person name="McKernan K."/>
            <person name="Mendez-Lago M."/>
            <person name="Minx P."/>
            <person name="Mollenhauer M.U."/>
            <person name="Montooth K."/>
            <person name="Mount S.M."/>
            <person name="Mu X."/>
            <person name="Myers E."/>
            <person name="Negre B."/>
            <person name="Newfeld S."/>
            <person name="Nielsen R."/>
            <person name="Noor M.A."/>
            <person name="O'Grady P."/>
            <person name="Pachter L."/>
            <person name="Papaceit M."/>
            <person name="Parisi M.J."/>
            <person name="Parisi M."/>
            <person name="Parts L."/>
            <person name="Pedersen J.S."/>
            <person name="Pesole G."/>
            <person name="Phillippy A.M."/>
            <person name="Ponting C.P."/>
            <person name="Pop M."/>
            <person name="Porcelli D."/>
            <person name="Powell J.R."/>
            <person name="Prohaska S."/>
            <person name="Pruitt K."/>
            <person name="Puig M."/>
            <person name="Quesneville H."/>
            <person name="Ram K.R."/>
            <person name="Rand D."/>
            <person name="Rasmussen M.D."/>
            <person name="Reed L.K."/>
            <person name="Reenan R."/>
            <person name="Reily A."/>
            <person name="Remington K.A."/>
            <person name="Rieger T.T."/>
            <person name="Ritchie M.G."/>
            <person name="Robin C."/>
            <person name="Rogers Y.H."/>
            <person name="Rohde C."/>
            <person name="Rozas J."/>
            <person name="Rubenfield M.J."/>
            <person name="Ruiz A."/>
            <person name="Russo S."/>
            <person name="Salzberg S.L."/>
            <person name="Sanchez-Gracia A."/>
            <person name="Saranga D.J."/>
            <person name="Sato H."/>
            <person name="Schaeffer S.W."/>
            <person name="Schatz M.C."/>
            <person name="Schlenke T."/>
            <person name="Schwartz R."/>
            <person name="Segarra C."/>
            <person name="Singh R.S."/>
            <person name="Sirot L."/>
            <person name="Sirota M."/>
            <person name="Sisneros N.B."/>
            <person name="Smith C.D."/>
            <person name="Smith T.F."/>
            <person name="Spieth J."/>
            <person name="Stage D.E."/>
            <person name="Stark A."/>
            <person name="Stephan W."/>
            <person name="Strausberg R.L."/>
            <person name="Strempel S."/>
            <person name="Sturgill D."/>
            <person name="Sutton G."/>
            <person name="Sutton G.G."/>
            <person name="Tao W."/>
            <person name="Teichmann S."/>
            <person name="Tobari Y.N."/>
            <person name="Tomimura Y."/>
            <person name="Tsolas J.M."/>
            <person name="Valente V.L."/>
            <person name="Venter E."/>
            <person name="Venter J.C."/>
            <person name="Vicario S."/>
            <person name="Vieira F.G."/>
            <person name="Vilella A.J."/>
            <person name="Villasante A."/>
            <person name="Walenz B."/>
            <person name="Wang J."/>
            <person name="Wasserman M."/>
            <person name="Watts T."/>
            <person name="Wilson D."/>
            <person name="Wilson R.K."/>
            <person name="Wing R.A."/>
            <person name="Wolfner M.F."/>
            <person name="Wong A."/>
            <person name="Wong G.K."/>
            <person name="Wu C.I."/>
            <person name="Wu G."/>
            <person name="Yamamoto D."/>
            <person name="Yang H.P."/>
            <person name="Yang S.P."/>
            <person name="Yorke J.A."/>
            <person name="Yoshida K."/>
            <person name="Zdobnov E."/>
            <person name="Zhang P."/>
            <person name="Zhang Y."/>
            <person name="Zimin A.V."/>
            <person name="Baldwin J."/>
            <person name="Abdouelleil A."/>
            <person name="Abdulkadir J."/>
            <person name="Abebe A."/>
            <person name="Abera B."/>
            <person name="Abreu J."/>
            <person name="Acer S.C."/>
            <person name="Aftuck L."/>
            <person name="Alexander A."/>
            <person name="An P."/>
            <person name="Anderson E."/>
            <person name="Anderson S."/>
            <person name="Arachi H."/>
            <person name="Azer M."/>
            <person name="Bachantsang P."/>
            <person name="Barry A."/>
            <person name="Bayul T."/>
            <person name="Berlin A."/>
            <person name="Bessette D."/>
            <person name="Bloom T."/>
            <person name="Blye J."/>
            <person name="Boguslavskiy L."/>
            <person name="Bonnet C."/>
            <person name="Boukhgalter B."/>
            <person name="Bourzgui I."/>
            <person name="Brown A."/>
            <person name="Cahill P."/>
            <person name="Channer S."/>
            <person name="Cheshatsang Y."/>
            <person name="Chuda L."/>
            <person name="Citroen M."/>
            <person name="Collymore A."/>
            <person name="Cooke P."/>
            <person name="Costello M."/>
            <person name="D'Aco K."/>
            <person name="Daza R."/>
            <person name="De Haan G."/>
            <person name="DeGray S."/>
            <person name="DeMaso C."/>
            <person name="Dhargay N."/>
            <person name="Dooley K."/>
            <person name="Dooley E."/>
            <person name="Doricent M."/>
            <person name="Dorje P."/>
            <person name="Dorjee K."/>
            <person name="Dupes A."/>
            <person name="Elong R."/>
            <person name="Falk J."/>
            <person name="Farina A."/>
            <person name="Faro S."/>
            <person name="Ferguson D."/>
            <person name="Fisher S."/>
            <person name="Foley C.D."/>
            <person name="Franke A."/>
            <person name="Friedrich D."/>
            <person name="Gadbois L."/>
            <person name="Gearin G."/>
            <person name="Gearin C.R."/>
            <person name="Giannoukos G."/>
            <person name="Goode T."/>
            <person name="Graham J."/>
            <person name="Grandbois E."/>
            <person name="Grewal S."/>
            <person name="Gyaltsen K."/>
            <person name="Hafez N."/>
            <person name="Hagos B."/>
            <person name="Hall J."/>
            <person name="Henson C."/>
            <person name="Hollinger A."/>
            <person name="Honan T."/>
            <person name="Huard M.D."/>
            <person name="Hughes L."/>
            <person name="Hurhula B."/>
            <person name="Husby M.E."/>
            <person name="Kamat A."/>
            <person name="Kanga B."/>
            <person name="Kashin S."/>
            <person name="Khazanovich D."/>
            <person name="Kisner P."/>
            <person name="Lance K."/>
            <person name="Lara M."/>
            <person name="Lee W."/>
            <person name="Lennon N."/>
            <person name="Letendre F."/>
            <person name="LeVine R."/>
            <person name="Lipovsky A."/>
            <person name="Liu X."/>
            <person name="Liu J."/>
            <person name="Liu S."/>
            <person name="Lokyitsang T."/>
            <person name="Lokyitsang Y."/>
            <person name="Lubonja R."/>
            <person name="Lui A."/>
            <person name="MacDonald P."/>
            <person name="Magnisalis V."/>
            <person name="Maru K."/>
            <person name="Matthews C."/>
            <person name="McCusker W."/>
            <person name="McDonough S."/>
            <person name="Mehta T."/>
            <person name="Meldrim J."/>
            <person name="Meneus L."/>
            <person name="Mihai O."/>
            <person name="Mihalev A."/>
            <person name="Mihova T."/>
            <person name="Mittelman R."/>
            <person name="Mlenga V."/>
            <person name="Montmayeur A."/>
            <person name="Mulrain L."/>
            <person name="Navidi A."/>
            <person name="Naylor J."/>
            <person name="Negash T."/>
            <person name="Nguyen T."/>
            <person name="Nguyen N."/>
            <person name="Nicol R."/>
            <person name="Norbu C."/>
            <person name="Norbu N."/>
            <person name="Novod N."/>
            <person name="O'Neill B."/>
            <person name="Osman S."/>
            <person name="Markiewicz E."/>
            <person name="Oyono O.L."/>
            <person name="Patti C."/>
            <person name="Phunkhang P."/>
            <person name="Pierre F."/>
            <person name="Priest M."/>
            <person name="Raghuraman S."/>
            <person name="Rege F."/>
            <person name="Reyes R."/>
            <person name="Rise C."/>
            <person name="Rogov P."/>
            <person name="Ross K."/>
            <person name="Ryan E."/>
            <person name="Settipalli S."/>
            <person name="Shea T."/>
            <person name="Sherpa N."/>
            <person name="Shi L."/>
            <person name="Shih D."/>
            <person name="Sparrow T."/>
            <person name="Spaulding J."/>
            <person name="Stalker J."/>
            <person name="Stange-Thomann N."/>
            <person name="Stavropoulos S."/>
            <person name="Stone C."/>
            <person name="Strader C."/>
            <person name="Tesfaye S."/>
            <person name="Thomson T."/>
            <person name="Thoulutsang Y."/>
            <person name="Thoulutsang D."/>
            <person name="Topham K."/>
            <person name="Topping I."/>
            <person name="Tsamla T."/>
            <person name="Vassiliev H."/>
            <person name="Vo A."/>
            <person name="Wangchuk T."/>
            <person name="Wangdi T."/>
            <person name="Weiand M."/>
            <person name="Wilkinson J."/>
            <person name="Wilson A."/>
            <person name="Yadav S."/>
            <person name="Young G."/>
            <person name="Yu Q."/>
            <person name="Zembek L."/>
            <person name="Zhong D."/>
            <person name="Zimmer A."/>
            <person name="Zwirko Z."/>
            <person name="Jaffe D.B."/>
            <person name="Alvarez P."/>
            <person name="Brockman W."/>
            <person name="Butler J."/>
            <person name="Chin C."/>
            <person name="Gnerre S."/>
            <person name="Grabherr M."/>
            <person name="Kleber M."/>
            <person name="Mauceli E."/>
            <person name="MacCallum I."/>
        </authorList>
    </citation>
    <scope>NUCLEOTIDE SEQUENCE [LARGE SCALE GENOMIC DNA]</scope>
    <source>
        <strain evidence="7">Tucson 15010-1051.87</strain>
    </source>
</reference>
<dbReference type="KEGG" id="dvi:6636713"/>
<dbReference type="PANTHER" id="PTHR13014">
    <property type="entry name" value="MITOCHONDRIAL 28S RIBOSOMAL PROTEIN S30/P52 PRO-APOTOTIC PROTEIN"/>
    <property type="match status" value="1"/>
</dbReference>
<dbReference type="GO" id="GO:0005762">
    <property type="term" value="C:mitochondrial large ribosomal subunit"/>
    <property type="evidence" value="ECO:0007669"/>
    <property type="project" value="TreeGrafter"/>
</dbReference>
<dbReference type="HOGENOM" id="CLU_035549_0_0_1"/>
<dbReference type="FunCoup" id="B4MGD3">
    <property type="interactions" value="491"/>
</dbReference>
<dbReference type="STRING" id="7244.B4MGD3"/>
<dbReference type="OMA" id="VNMPRYY"/>
<feature type="compositionally biased region" description="Basic and acidic residues" evidence="5">
    <location>
        <begin position="550"/>
        <end position="562"/>
    </location>
</feature>
<proteinExistence type="predicted"/>
<dbReference type="eggNOG" id="KOG4461">
    <property type="taxonomic scope" value="Eukaryota"/>
</dbReference>
<evidence type="ECO:0000256" key="4">
    <source>
        <dbReference type="ARBA" id="ARBA00023274"/>
    </source>
</evidence>
<keyword evidence="7" id="KW-1185">Reference proteome</keyword>
<feature type="region of interest" description="Disordered" evidence="5">
    <location>
        <begin position="543"/>
        <end position="562"/>
    </location>
</feature>
<dbReference type="PANTHER" id="PTHR13014:SF3">
    <property type="entry name" value="LARGE RIBOSOMAL SUBUNIT PROTEIN ML65"/>
    <property type="match status" value="1"/>
</dbReference>
<evidence type="ECO:0000256" key="1">
    <source>
        <dbReference type="ARBA" id="ARBA00004173"/>
    </source>
</evidence>
<evidence type="ECO:0000313" key="6">
    <source>
        <dbReference type="EMBL" id="EDW57456.1"/>
    </source>
</evidence>
<keyword evidence="3" id="KW-0496">Mitochondrion</keyword>
<dbReference type="Proteomes" id="UP000008792">
    <property type="component" value="Unassembled WGS sequence"/>
</dbReference>
<protein>
    <recommendedName>
        <fullName evidence="8">28S ribosomal protein S30, mitochondrial</fullName>
    </recommendedName>
</protein>
<evidence type="ECO:0000313" key="7">
    <source>
        <dbReference type="Proteomes" id="UP000008792"/>
    </source>
</evidence>
<comment type="subcellular location">
    <subcellularLocation>
        <location evidence="1">Mitochondrion</location>
    </subcellularLocation>
</comment>
<dbReference type="AlphaFoldDB" id="B4MGD3"/>
<evidence type="ECO:0000256" key="2">
    <source>
        <dbReference type="ARBA" id="ARBA00022980"/>
    </source>
</evidence>
<gene>
    <name evidence="6" type="primary">Dvir\GJ18480</name>
    <name evidence="6" type="ORF">Dvir_GJ18480</name>
</gene>
<dbReference type="InterPro" id="IPR039982">
    <property type="entry name" value="Ribosomal_mL65"/>
</dbReference>
<dbReference type="InterPro" id="IPR010793">
    <property type="entry name" value="Ribosomal_mL37/mL65"/>
</dbReference>
<dbReference type="InParanoid" id="B4MGD3"/>
<name>B4MGD3_DROVI</name>
<keyword evidence="4" id="KW-0687">Ribonucleoprotein</keyword>
<evidence type="ECO:0008006" key="8">
    <source>
        <dbReference type="Google" id="ProtNLM"/>
    </source>
</evidence>